<reference evidence="1 2" key="1">
    <citation type="submission" date="2019-06" db="EMBL/GenBank/DDBJ databases">
        <title>Genomic Encyclopedia of Type Strains, Phase IV (KMG-V): Genome sequencing to study the core and pangenomes of soil and plant-associated prokaryotes.</title>
        <authorList>
            <person name="Whitman W."/>
        </authorList>
    </citation>
    <scope>NUCLEOTIDE SEQUENCE [LARGE SCALE GENOMIC DNA]</scope>
    <source>
        <strain evidence="1 2">BR 11865</strain>
    </source>
</reference>
<comment type="caution">
    <text evidence="1">The sequence shown here is derived from an EMBL/GenBank/DDBJ whole genome shotgun (WGS) entry which is preliminary data.</text>
</comment>
<dbReference type="EMBL" id="VITO01000010">
    <property type="protein sequence ID" value="TWB25430.1"/>
    <property type="molecule type" value="Genomic_DNA"/>
</dbReference>
<dbReference type="AlphaFoldDB" id="A0A560FVA7"/>
<name>A0A560FVA7_9PROT</name>
<accession>A0A560FVA7</accession>
<proteinExistence type="predicted"/>
<evidence type="ECO:0000313" key="1">
    <source>
        <dbReference type="EMBL" id="TWB25430.1"/>
    </source>
</evidence>
<gene>
    <name evidence="1" type="ORF">FBZ88_110187</name>
</gene>
<dbReference type="Proteomes" id="UP000316545">
    <property type="component" value="Unassembled WGS sequence"/>
</dbReference>
<keyword evidence="2" id="KW-1185">Reference proteome</keyword>
<sequence>MLTALICPPWPPPLLAPLASLSPVPEPPFADDPLPLAAWVAGVVVVVVEPSE</sequence>
<organism evidence="1 2">
    <name type="scientific">Nitrospirillum amazonense</name>
    <dbReference type="NCBI Taxonomy" id="28077"/>
    <lineage>
        <taxon>Bacteria</taxon>
        <taxon>Pseudomonadati</taxon>
        <taxon>Pseudomonadota</taxon>
        <taxon>Alphaproteobacteria</taxon>
        <taxon>Rhodospirillales</taxon>
        <taxon>Azospirillaceae</taxon>
        <taxon>Nitrospirillum</taxon>
    </lineage>
</organism>
<protein>
    <submittedName>
        <fullName evidence="1">Uncharacterized protein</fullName>
    </submittedName>
</protein>
<evidence type="ECO:0000313" key="2">
    <source>
        <dbReference type="Proteomes" id="UP000316545"/>
    </source>
</evidence>